<reference evidence="2 3" key="1">
    <citation type="submission" date="2019-08" db="EMBL/GenBank/DDBJ databases">
        <title>Bradymonadales sp. TMQ2.</title>
        <authorList>
            <person name="Liang Q."/>
        </authorList>
    </citation>
    <scope>NUCLEOTIDE SEQUENCE [LARGE SCALE GENOMIC DNA]</scope>
    <source>
        <strain evidence="2 3">TMQ2</strain>
    </source>
</reference>
<accession>A0A5C6WUG8</accession>
<dbReference type="OrthoDB" id="9777133at2"/>
<dbReference type="PANTHER" id="PTHR30283:SF4">
    <property type="entry name" value="PEROXIDE STRESS RESISTANCE PROTEIN YAAA"/>
    <property type="match status" value="1"/>
</dbReference>
<dbReference type="AlphaFoldDB" id="A0A5C6WUG8"/>
<sequence>MLVLLSPSKSLDFESPVPVDTHSEPPFLDDSQKLIEKLRELSRADLKSLMSISDKLADLNYDRYRDFELPFSPENARQALWAFTGDVYTDFQLDAYTDDDVAFAQEHIRILSGLYGVLRPLDLMQPYRLEMGTRLENARGKNLYEFWGKKITEALNDKLAEQESQVVINLASNEYFKSVDKKSLKGKLITPVFRDRKGDKYKIIAFWAKRARGMMADYIVRERITDPERLKGFTGGGYYFSDERSSDGEYVFLREPEDQ</sequence>
<dbReference type="HAMAP" id="MF_00652">
    <property type="entry name" value="UPF0246"/>
    <property type="match status" value="1"/>
</dbReference>
<evidence type="ECO:0000313" key="2">
    <source>
        <dbReference type="EMBL" id="TXD32040.1"/>
    </source>
</evidence>
<proteinExistence type="inferred from homology"/>
<dbReference type="NCBIfam" id="NF002541">
    <property type="entry name" value="PRK02101.1-1"/>
    <property type="match status" value="1"/>
</dbReference>
<dbReference type="GO" id="GO:0005829">
    <property type="term" value="C:cytosol"/>
    <property type="evidence" value="ECO:0007669"/>
    <property type="project" value="TreeGrafter"/>
</dbReference>
<dbReference type="Proteomes" id="UP000321046">
    <property type="component" value="Unassembled WGS sequence"/>
</dbReference>
<dbReference type="PANTHER" id="PTHR30283">
    <property type="entry name" value="PEROXIDE STRESS RESPONSE PROTEIN YAAA"/>
    <property type="match status" value="1"/>
</dbReference>
<protein>
    <recommendedName>
        <fullName evidence="1">UPF0246 protein FRC96_19245</fullName>
    </recommendedName>
</protein>
<dbReference type="Pfam" id="PF03883">
    <property type="entry name" value="H2O2_YaaD"/>
    <property type="match status" value="1"/>
</dbReference>
<dbReference type="EMBL" id="VOSL01000141">
    <property type="protein sequence ID" value="TXD32040.1"/>
    <property type="molecule type" value="Genomic_DNA"/>
</dbReference>
<dbReference type="InterPro" id="IPR005583">
    <property type="entry name" value="YaaA"/>
</dbReference>
<name>A0A5C6WUG8_9DELT</name>
<comment type="similarity">
    <text evidence="1">Belongs to the UPF0246 family.</text>
</comment>
<dbReference type="NCBIfam" id="NF002542">
    <property type="entry name" value="PRK02101.1-3"/>
    <property type="match status" value="1"/>
</dbReference>
<evidence type="ECO:0000313" key="3">
    <source>
        <dbReference type="Proteomes" id="UP000321046"/>
    </source>
</evidence>
<gene>
    <name evidence="2" type="primary">yaaA</name>
    <name evidence="2" type="ORF">FRC96_19245</name>
</gene>
<comment type="caution">
    <text evidence="2">The sequence shown here is derived from an EMBL/GenBank/DDBJ whole genome shotgun (WGS) entry which is preliminary data.</text>
</comment>
<dbReference type="RefSeq" id="WP_146976955.1">
    <property type="nucleotide sequence ID" value="NZ_VOSL01000141.1"/>
</dbReference>
<dbReference type="GO" id="GO:0033194">
    <property type="term" value="P:response to hydroperoxide"/>
    <property type="evidence" value="ECO:0007669"/>
    <property type="project" value="TreeGrafter"/>
</dbReference>
<evidence type="ECO:0000256" key="1">
    <source>
        <dbReference type="HAMAP-Rule" id="MF_00652"/>
    </source>
</evidence>
<organism evidence="2 3">
    <name type="scientific">Lujinxingia vulgaris</name>
    <dbReference type="NCBI Taxonomy" id="2600176"/>
    <lineage>
        <taxon>Bacteria</taxon>
        <taxon>Deltaproteobacteria</taxon>
        <taxon>Bradymonadales</taxon>
        <taxon>Lujinxingiaceae</taxon>
        <taxon>Lujinxingia</taxon>
    </lineage>
</organism>